<name>A0A6J0SIB4_9SAUR</name>
<dbReference type="Gene3D" id="2.40.50.40">
    <property type="match status" value="1"/>
</dbReference>
<keyword evidence="6" id="KW-1185">Reference proteome</keyword>
<dbReference type="Pfam" id="PF00048">
    <property type="entry name" value="IL8"/>
    <property type="match status" value="1"/>
</dbReference>
<feature type="region of interest" description="Disordered" evidence="2">
    <location>
        <begin position="111"/>
        <end position="307"/>
    </location>
</feature>
<feature type="transmembrane region" description="Helical" evidence="3">
    <location>
        <begin position="321"/>
        <end position="342"/>
    </location>
</feature>
<dbReference type="InParanoid" id="A0A6J0SIB4"/>
<feature type="compositionally biased region" description="Polar residues" evidence="2">
    <location>
        <begin position="220"/>
        <end position="238"/>
    </location>
</feature>
<evidence type="ECO:0000313" key="6">
    <source>
        <dbReference type="Proteomes" id="UP001652642"/>
    </source>
</evidence>
<feature type="chain" id="PRO_5045978260" evidence="4">
    <location>
        <begin position="20"/>
        <end position="376"/>
    </location>
</feature>
<evidence type="ECO:0000259" key="5">
    <source>
        <dbReference type="SMART" id="SM00199"/>
    </source>
</evidence>
<dbReference type="CTD" id="6376"/>
<dbReference type="InterPro" id="IPR039809">
    <property type="entry name" value="Chemokine_b/g/d"/>
</dbReference>
<dbReference type="GO" id="GO:0008009">
    <property type="term" value="F:chemokine activity"/>
    <property type="evidence" value="ECO:0007669"/>
    <property type="project" value="InterPro"/>
</dbReference>
<evidence type="ECO:0000256" key="1">
    <source>
        <dbReference type="ARBA" id="ARBA00022514"/>
    </source>
</evidence>
<feature type="signal peptide" evidence="4">
    <location>
        <begin position="1"/>
        <end position="19"/>
    </location>
</feature>
<dbReference type="OrthoDB" id="9930747at2759"/>
<keyword evidence="4" id="KW-0732">Signal</keyword>
<keyword evidence="1" id="KW-0202">Cytokine</keyword>
<keyword evidence="3" id="KW-1133">Transmembrane helix</keyword>
<feature type="domain" description="Chemokine interleukin-8-like" evidence="5">
    <location>
        <begin position="29"/>
        <end position="87"/>
    </location>
</feature>
<dbReference type="GO" id="GO:0048245">
    <property type="term" value="P:eosinophil chemotaxis"/>
    <property type="evidence" value="ECO:0007669"/>
    <property type="project" value="TreeGrafter"/>
</dbReference>
<dbReference type="KEGG" id="pvt:110071195"/>
<dbReference type="SUPFAM" id="SSF54117">
    <property type="entry name" value="Interleukin 8-like chemokines"/>
    <property type="match status" value="1"/>
</dbReference>
<dbReference type="AlphaFoldDB" id="A0A6J0SIB4"/>
<dbReference type="GO" id="GO:0006954">
    <property type="term" value="P:inflammatory response"/>
    <property type="evidence" value="ECO:0007669"/>
    <property type="project" value="TreeGrafter"/>
</dbReference>
<feature type="compositionally biased region" description="Polar residues" evidence="2">
    <location>
        <begin position="128"/>
        <end position="159"/>
    </location>
</feature>
<dbReference type="Proteomes" id="UP001652642">
    <property type="component" value="Chromosome 10"/>
</dbReference>
<evidence type="ECO:0000256" key="4">
    <source>
        <dbReference type="SAM" id="SignalP"/>
    </source>
</evidence>
<dbReference type="GO" id="GO:0048020">
    <property type="term" value="F:CCR chemokine receptor binding"/>
    <property type="evidence" value="ECO:0007669"/>
    <property type="project" value="TreeGrafter"/>
</dbReference>
<gene>
    <name evidence="7" type="primary">CX3CL1</name>
</gene>
<dbReference type="PANTHER" id="PTHR12015:SF92">
    <property type="entry name" value="FRACTALKINE"/>
    <property type="match status" value="1"/>
</dbReference>
<dbReference type="SMART" id="SM00199">
    <property type="entry name" value="SCY"/>
    <property type="match status" value="1"/>
</dbReference>
<keyword evidence="3" id="KW-0472">Membrane</keyword>
<reference evidence="7" key="1">
    <citation type="submission" date="2025-08" db="UniProtKB">
        <authorList>
            <consortium name="RefSeq"/>
        </authorList>
    </citation>
    <scope>IDENTIFICATION</scope>
</reference>
<dbReference type="InterPro" id="IPR001811">
    <property type="entry name" value="Chemokine_IL8-like_dom"/>
</dbReference>
<evidence type="ECO:0000256" key="3">
    <source>
        <dbReference type="SAM" id="Phobius"/>
    </source>
</evidence>
<accession>A0A6J0SIB4</accession>
<sequence length="376" mass="40057">MLGIGAVAIAWIWPVLTVAAQPQATKTCFMECTPSSFVSRQIPQELLKSYENNVCGGKISVILITRKNRSFCADPSADWVKKAMRKLDSNKTMPKATPVSEKWQGAAITTTTKAAGRPHPTGTEASVGHSSSAGPMTPNPSTQPTSGRVDTGATVQPEATANGDADRPVPSRPGGFWEDKTPAQVTSQAAYATSTVHGRFGSEPPTGSPDTDPTEEEVTLSMTSSWHPVVSTTENAVPSDSGVDPRSQTTPDLPTVAQRKDFTVQLSTRPDDDGKRSTTMSGKDSNDALRDPTVVDTTRGEESGKAPFSSSGILAKYQTHLISLVGGTVLLFLFAGIARVYFKTHVCARSSPRQMAQGLVYSPVDSYADNYSMQNL</sequence>
<keyword evidence="3" id="KW-0812">Transmembrane</keyword>
<dbReference type="GO" id="GO:0070098">
    <property type="term" value="P:chemokine-mediated signaling pathway"/>
    <property type="evidence" value="ECO:0007669"/>
    <property type="project" value="TreeGrafter"/>
</dbReference>
<proteinExistence type="predicted"/>
<dbReference type="GeneID" id="110071195"/>
<feature type="compositionally biased region" description="Polar residues" evidence="2">
    <location>
        <begin position="183"/>
        <end position="196"/>
    </location>
</feature>
<evidence type="ECO:0000256" key="2">
    <source>
        <dbReference type="SAM" id="MobiDB-lite"/>
    </source>
</evidence>
<dbReference type="PANTHER" id="PTHR12015">
    <property type="entry name" value="SMALL INDUCIBLE CYTOKINE A"/>
    <property type="match status" value="1"/>
</dbReference>
<dbReference type="GO" id="GO:0030335">
    <property type="term" value="P:positive regulation of cell migration"/>
    <property type="evidence" value="ECO:0007669"/>
    <property type="project" value="TreeGrafter"/>
</dbReference>
<protein>
    <submittedName>
        <fullName evidence="7">Fractalkine isoform X1</fullName>
    </submittedName>
</protein>
<dbReference type="InterPro" id="IPR036048">
    <property type="entry name" value="Interleukin_8-like_sf"/>
</dbReference>
<dbReference type="RefSeq" id="XP_020634573.2">
    <property type="nucleotide sequence ID" value="XM_020778914.2"/>
</dbReference>
<organism evidence="6 7">
    <name type="scientific">Pogona vitticeps</name>
    <name type="common">central bearded dragon</name>
    <dbReference type="NCBI Taxonomy" id="103695"/>
    <lineage>
        <taxon>Eukaryota</taxon>
        <taxon>Metazoa</taxon>
        <taxon>Chordata</taxon>
        <taxon>Craniata</taxon>
        <taxon>Vertebrata</taxon>
        <taxon>Euteleostomi</taxon>
        <taxon>Lepidosauria</taxon>
        <taxon>Squamata</taxon>
        <taxon>Bifurcata</taxon>
        <taxon>Unidentata</taxon>
        <taxon>Episquamata</taxon>
        <taxon>Toxicofera</taxon>
        <taxon>Iguania</taxon>
        <taxon>Acrodonta</taxon>
        <taxon>Agamidae</taxon>
        <taxon>Amphibolurinae</taxon>
        <taxon>Pogona</taxon>
    </lineage>
</organism>
<dbReference type="CDD" id="cd00272">
    <property type="entry name" value="Chemokine_CC"/>
    <property type="match status" value="1"/>
</dbReference>
<dbReference type="GO" id="GO:0061844">
    <property type="term" value="P:antimicrobial humoral immune response mediated by antimicrobial peptide"/>
    <property type="evidence" value="ECO:0007669"/>
    <property type="project" value="TreeGrafter"/>
</dbReference>
<evidence type="ECO:0000313" key="7">
    <source>
        <dbReference type="RefSeq" id="XP_020634573.2"/>
    </source>
</evidence>
<dbReference type="GO" id="GO:0005615">
    <property type="term" value="C:extracellular space"/>
    <property type="evidence" value="ECO:0007669"/>
    <property type="project" value="UniProtKB-KW"/>
</dbReference>